<dbReference type="Pfam" id="PF02541">
    <property type="entry name" value="Ppx-GppA"/>
    <property type="match status" value="1"/>
</dbReference>
<comment type="similarity">
    <text evidence="1">Belongs to the GppA/Ppx family.</text>
</comment>
<feature type="domain" description="Ppx/GppA phosphatase N-terminal" evidence="2">
    <location>
        <begin position="19"/>
        <end position="286"/>
    </location>
</feature>
<protein>
    <recommendedName>
        <fullName evidence="2">Ppx/GppA phosphatase N-terminal domain-containing protein</fullName>
    </recommendedName>
</protein>
<dbReference type="PANTHER" id="PTHR30005">
    <property type="entry name" value="EXOPOLYPHOSPHATASE"/>
    <property type="match status" value="1"/>
</dbReference>
<proteinExistence type="inferred from homology"/>
<reference evidence="3" key="2">
    <citation type="journal article" date="2021" name="PeerJ">
        <title>Extensive microbial diversity within the chicken gut microbiome revealed by metagenomics and culture.</title>
        <authorList>
            <person name="Gilroy R."/>
            <person name="Ravi A."/>
            <person name="Getino M."/>
            <person name="Pursley I."/>
            <person name="Horton D.L."/>
            <person name="Alikhan N.F."/>
            <person name="Baker D."/>
            <person name="Gharbi K."/>
            <person name="Hall N."/>
            <person name="Watson M."/>
            <person name="Adriaenssens E.M."/>
            <person name="Foster-Nyarko E."/>
            <person name="Jarju S."/>
            <person name="Secka A."/>
            <person name="Antonio M."/>
            <person name="Oren A."/>
            <person name="Chaudhuri R.R."/>
            <person name="La Ragione R."/>
            <person name="Hildebrand F."/>
            <person name="Pallen M.J."/>
        </authorList>
    </citation>
    <scope>NUCLEOTIDE SEQUENCE</scope>
    <source>
        <strain evidence="3">2830</strain>
    </source>
</reference>
<accession>A0A9D1HK37</accession>
<dbReference type="SUPFAM" id="SSF53067">
    <property type="entry name" value="Actin-like ATPase domain"/>
    <property type="match status" value="2"/>
</dbReference>
<dbReference type="GO" id="GO:0016462">
    <property type="term" value="F:pyrophosphatase activity"/>
    <property type="evidence" value="ECO:0007669"/>
    <property type="project" value="TreeGrafter"/>
</dbReference>
<organism evidence="3 4">
    <name type="scientific">Candidatus Avidehalobacter gallistercoris</name>
    <dbReference type="NCBI Taxonomy" id="2840694"/>
    <lineage>
        <taxon>Bacteria</taxon>
        <taxon>Bacillati</taxon>
        <taxon>Bacillota</taxon>
        <taxon>Clostridia</taxon>
        <taxon>Eubacteriales</taxon>
        <taxon>Peptococcaceae</taxon>
        <taxon>Peptococcaceae incertae sedis</taxon>
        <taxon>Candidatus Avidehalobacter</taxon>
    </lineage>
</organism>
<reference evidence="3" key="1">
    <citation type="submission" date="2020-10" db="EMBL/GenBank/DDBJ databases">
        <authorList>
            <person name="Gilroy R."/>
        </authorList>
    </citation>
    <scope>NUCLEOTIDE SEQUENCE</scope>
    <source>
        <strain evidence="3">2830</strain>
    </source>
</reference>
<dbReference type="InterPro" id="IPR043129">
    <property type="entry name" value="ATPase_NBD"/>
</dbReference>
<evidence type="ECO:0000313" key="3">
    <source>
        <dbReference type="EMBL" id="HIU10477.1"/>
    </source>
</evidence>
<dbReference type="PANTHER" id="PTHR30005:SF0">
    <property type="entry name" value="RETROGRADE REGULATION PROTEIN 2"/>
    <property type="match status" value="1"/>
</dbReference>
<sequence>MRAAIDIGSNTVRLLIGEVHGGRVQVKHQQLFTTRLGETAVGGRLSLRGRSKTIAALKEFAAVMQSEGVREAPIVAATSAVREAADGADFQAEVQRELGWDLRILSGEEEAACSYAGAASVGQGDAAIIDVGGGSTELICRQPDGTIRGRSVKVGAVRLYLGEVQEADLPVILSGLLPVLPRNGKARQFISVGGTITLLAALLAGITVYSREAVSGRVVTLAELQNLQAELLPLLPAERLQKYPMLSGREDVICAGITIYLQLAALLQTTEFVASDAGLLDGLLLQNQ</sequence>
<dbReference type="CDD" id="cd24054">
    <property type="entry name" value="ASKHA_NBD_AaPPX-GppA_MtPPX2-like"/>
    <property type="match status" value="1"/>
</dbReference>
<evidence type="ECO:0000313" key="4">
    <source>
        <dbReference type="Proteomes" id="UP000824124"/>
    </source>
</evidence>
<gene>
    <name evidence="3" type="ORF">IAB00_04415</name>
</gene>
<dbReference type="AlphaFoldDB" id="A0A9D1HK37"/>
<evidence type="ECO:0000256" key="1">
    <source>
        <dbReference type="ARBA" id="ARBA00007125"/>
    </source>
</evidence>
<evidence type="ECO:0000259" key="2">
    <source>
        <dbReference type="Pfam" id="PF02541"/>
    </source>
</evidence>
<dbReference type="InterPro" id="IPR003695">
    <property type="entry name" value="Ppx_GppA_N"/>
</dbReference>
<dbReference type="Gene3D" id="3.30.420.40">
    <property type="match status" value="1"/>
</dbReference>
<dbReference type="EMBL" id="DVMH01000022">
    <property type="protein sequence ID" value="HIU10477.1"/>
    <property type="molecule type" value="Genomic_DNA"/>
</dbReference>
<dbReference type="Proteomes" id="UP000824124">
    <property type="component" value="Unassembled WGS sequence"/>
</dbReference>
<dbReference type="InterPro" id="IPR050273">
    <property type="entry name" value="GppA/Ppx_hydrolase"/>
</dbReference>
<dbReference type="Gene3D" id="3.30.420.150">
    <property type="entry name" value="Exopolyphosphatase. Domain 2"/>
    <property type="match status" value="1"/>
</dbReference>
<name>A0A9D1HK37_9FIRM</name>
<comment type="caution">
    <text evidence="3">The sequence shown here is derived from an EMBL/GenBank/DDBJ whole genome shotgun (WGS) entry which is preliminary data.</text>
</comment>